<dbReference type="GO" id="GO:0032543">
    <property type="term" value="P:mitochondrial translation"/>
    <property type="evidence" value="ECO:0007669"/>
    <property type="project" value="TreeGrafter"/>
</dbReference>
<dbReference type="Proteomes" id="UP001153737">
    <property type="component" value="Chromosome 2"/>
</dbReference>
<feature type="domain" description="DALR anticodon binding" evidence="13">
    <location>
        <begin position="449"/>
        <end position="564"/>
    </location>
</feature>
<dbReference type="Pfam" id="PF05746">
    <property type="entry name" value="DALR_1"/>
    <property type="match status" value="1"/>
</dbReference>
<dbReference type="SUPFAM" id="SSF47323">
    <property type="entry name" value="Anticodon-binding domain of a subclass of class I aminoacyl-tRNA synthetases"/>
    <property type="match status" value="1"/>
</dbReference>
<evidence type="ECO:0000256" key="2">
    <source>
        <dbReference type="ARBA" id="ARBA00012837"/>
    </source>
</evidence>
<keyword evidence="6 12" id="KW-0648">Protein biosynthesis</keyword>
<comment type="catalytic activity">
    <reaction evidence="10">
        <text>tRNA(Arg) + L-arginine + ATP = L-arginyl-tRNA(Arg) + AMP + diphosphate</text>
        <dbReference type="Rhea" id="RHEA:20301"/>
        <dbReference type="Rhea" id="RHEA-COMP:9658"/>
        <dbReference type="Rhea" id="RHEA-COMP:9673"/>
        <dbReference type="ChEBI" id="CHEBI:30616"/>
        <dbReference type="ChEBI" id="CHEBI:32682"/>
        <dbReference type="ChEBI" id="CHEBI:33019"/>
        <dbReference type="ChEBI" id="CHEBI:78442"/>
        <dbReference type="ChEBI" id="CHEBI:78513"/>
        <dbReference type="ChEBI" id="CHEBI:456215"/>
        <dbReference type="EC" id="6.1.1.19"/>
    </reaction>
</comment>
<organism evidence="14 15">
    <name type="scientific">Phaedon cochleariae</name>
    <name type="common">Mustard beetle</name>
    <dbReference type="NCBI Taxonomy" id="80249"/>
    <lineage>
        <taxon>Eukaryota</taxon>
        <taxon>Metazoa</taxon>
        <taxon>Ecdysozoa</taxon>
        <taxon>Arthropoda</taxon>
        <taxon>Hexapoda</taxon>
        <taxon>Insecta</taxon>
        <taxon>Pterygota</taxon>
        <taxon>Neoptera</taxon>
        <taxon>Endopterygota</taxon>
        <taxon>Coleoptera</taxon>
        <taxon>Polyphaga</taxon>
        <taxon>Cucujiformia</taxon>
        <taxon>Chrysomeloidea</taxon>
        <taxon>Chrysomelidae</taxon>
        <taxon>Chrysomelinae</taxon>
        <taxon>Chrysomelini</taxon>
        <taxon>Phaedon</taxon>
    </lineage>
</organism>
<dbReference type="GO" id="GO:0004814">
    <property type="term" value="F:arginine-tRNA ligase activity"/>
    <property type="evidence" value="ECO:0007669"/>
    <property type="project" value="UniProtKB-EC"/>
</dbReference>
<dbReference type="Gene3D" id="1.10.730.10">
    <property type="entry name" value="Isoleucyl-tRNA Synthetase, Domain 1"/>
    <property type="match status" value="1"/>
</dbReference>
<evidence type="ECO:0000256" key="10">
    <source>
        <dbReference type="ARBA" id="ARBA00049339"/>
    </source>
</evidence>
<proteinExistence type="inferred from homology"/>
<dbReference type="GO" id="GO:0005739">
    <property type="term" value="C:mitochondrion"/>
    <property type="evidence" value="ECO:0007669"/>
    <property type="project" value="TreeGrafter"/>
</dbReference>
<dbReference type="PANTHER" id="PTHR11956">
    <property type="entry name" value="ARGINYL-TRNA SYNTHETASE"/>
    <property type="match status" value="1"/>
</dbReference>
<evidence type="ECO:0000256" key="1">
    <source>
        <dbReference type="ARBA" id="ARBA00005594"/>
    </source>
</evidence>
<evidence type="ECO:0000313" key="15">
    <source>
        <dbReference type="Proteomes" id="UP001153737"/>
    </source>
</evidence>
<dbReference type="AlphaFoldDB" id="A0A9P0DJQ2"/>
<evidence type="ECO:0000256" key="5">
    <source>
        <dbReference type="ARBA" id="ARBA00022840"/>
    </source>
</evidence>
<dbReference type="InterPro" id="IPR009080">
    <property type="entry name" value="tRNAsynth_Ia_anticodon-bd"/>
</dbReference>
<dbReference type="InterPro" id="IPR008909">
    <property type="entry name" value="DALR_anticod-bd"/>
</dbReference>
<evidence type="ECO:0000256" key="11">
    <source>
        <dbReference type="ARBA" id="ARBA00049595"/>
    </source>
</evidence>
<dbReference type="FunFam" id="3.40.50.620:FF:000058">
    <property type="entry name" value="Mitochondrial arginyl-tRNA synthetase"/>
    <property type="match status" value="1"/>
</dbReference>
<keyword evidence="7 12" id="KW-0030">Aminoacyl-tRNA synthetase</keyword>
<comment type="function">
    <text evidence="11">Catalyzes the attachment of arginine to tRNA(Arg) in a two-step reaction: arginine is first activated by ATP to form Arg-AMP and then transferred to the acceptor end of tRNA(Arg).</text>
</comment>
<dbReference type="Gene3D" id="3.40.50.620">
    <property type="entry name" value="HUPs"/>
    <property type="match status" value="1"/>
</dbReference>
<dbReference type="Pfam" id="PF00750">
    <property type="entry name" value="tRNA-synt_1d"/>
    <property type="match status" value="1"/>
</dbReference>
<evidence type="ECO:0000256" key="8">
    <source>
        <dbReference type="ARBA" id="ARBA00033033"/>
    </source>
</evidence>
<keyword evidence="4 12" id="KW-0547">Nucleotide-binding</keyword>
<keyword evidence="15" id="KW-1185">Reference proteome</keyword>
<protein>
    <recommendedName>
        <fullName evidence="9">Probable arginine--tRNA ligase, mitochondrial</fullName>
        <ecNumber evidence="2">6.1.1.19</ecNumber>
    </recommendedName>
    <alternativeName>
        <fullName evidence="8">Arginyl-tRNA synthetase</fullName>
    </alternativeName>
</protein>
<keyword evidence="3 12" id="KW-0436">Ligase</keyword>
<dbReference type="InterPro" id="IPR001278">
    <property type="entry name" value="Arg-tRNA-ligase"/>
</dbReference>
<dbReference type="InterPro" id="IPR035684">
    <property type="entry name" value="ArgRS_core"/>
</dbReference>
<dbReference type="OrthoDB" id="68056at2759"/>
<dbReference type="PANTHER" id="PTHR11956:SF11">
    <property type="entry name" value="ARGININE--TRNA LIGASE, MITOCHONDRIAL-RELATED"/>
    <property type="match status" value="1"/>
</dbReference>
<dbReference type="InterPro" id="IPR014729">
    <property type="entry name" value="Rossmann-like_a/b/a_fold"/>
</dbReference>
<dbReference type="GO" id="GO:0006420">
    <property type="term" value="P:arginyl-tRNA aminoacylation"/>
    <property type="evidence" value="ECO:0007669"/>
    <property type="project" value="InterPro"/>
</dbReference>
<dbReference type="EMBL" id="OU896708">
    <property type="protein sequence ID" value="CAH1156161.1"/>
    <property type="molecule type" value="Genomic_DNA"/>
</dbReference>
<dbReference type="NCBIfam" id="TIGR00456">
    <property type="entry name" value="argS"/>
    <property type="match status" value="1"/>
</dbReference>
<dbReference type="FunFam" id="1.10.730.10:FF:000006">
    <property type="entry name" value="Arginyl-tRNA synthetase 2, mitochondrial"/>
    <property type="match status" value="1"/>
</dbReference>
<evidence type="ECO:0000256" key="9">
    <source>
        <dbReference type="ARBA" id="ARBA00039495"/>
    </source>
</evidence>
<sequence length="564" mass="65045">MSTKLKLYLGRKVVDSLHKFTKLTPLELQPLIQVGNHHDPDKTELSLPLNILETQLGVTNITEILKIQPDDIIRNVQVVRDKANRKISFEIDRTFFIRDVLENCASPELNFKAKSIVVEYSSPNIAKPFHFGHLRSTIIGNFISNINIFSRNKVTRLNYLGNWGTQFGLIRQGITALKYTFKDIQRDPLKLLYQSYVHANQLAEKDPSILEKAKAEFAQLENGSEEHLKYWQEIMSYSRNDLIDTYSRLGVTFDEYNYESDYGARVIQDIIETLRKKNIIHKDKDGKEVALIDDKHVSVIKSDGSTLYLTRDIAAAIDRFAKYNFDKMFYVVDNSQTDHFHSLKNILHNMDLPWADRIFHIKFGRVRGMSTRKGNAVFLKDILDECRDMMIKRQIESPTTRVPISDGQTSDILAVSCVIINDLKRRRQKDYEFNLDTVLQVQGDTGIRLQYTHCRLYSLEKNSGAIPARECIPQILYEPEALALVKDLARFHEILFKANEQLESYILVNYLFHLCNQINKALKTLQVKGMSPDVSAQRILLFNTAREVLRNGITILGLTPLNEM</sequence>
<dbReference type="EC" id="6.1.1.19" evidence="2"/>
<name>A0A9P0DJQ2_PHACE</name>
<evidence type="ECO:0000256" key="3">
    <source>
        <dbReference type="ARBA" id="ARBA00022598"/>
    </source>
</evidence>
<reference evidence="14" key="2">
    <citation type="submission" date="2022-10" db="EMBL/GenBank/DDBJ databases">
        <authorList>
            <consortium name="ENA_rothamsted_submissions"/>
            <consortium name="culmorum"/>
            <person name="King R."/>
        </authorList>
    </citation>
    <scope>NUCLEOTIDE SEQUENCE</scope>
</reference>
<keyword evidence="5 12" id="KW-0067">ATP-binding</keyword>
<evidence type="ECO:0000256" key="7">
    <source>
        <dbReference type="ARBA" id="ARBA00023146"/>
    </source>
</evidence>
<dbReference type="SUPFAM" id="SSF52374">
    <property type="entry name" value="Nucleotidylyl transferase"/>
    <property type="match status" value="1"/>
</dbReference>
<evidence type="ECO:0000256" key="4">
    <source>
        <dbReference type="ARBA" id="ARBA00022741"/>
    </source>
</evidence>
<gene>
    <name evidence="14" type="ORF">PHAECO_LOCUS6589</name>
</gene>
<dbReference type="SMART" id="SM00836">
    <property type="entry name" value="DALR_1"/>
    <property type="match status" value="1"/>
</dbReference>
<comment type="similarity">
    <text evidence="1 12">Belongs to the class-I aminoacyl-tRNA synthetase family.</text>
</comment>
<reference evidence="14" key="1">
    <citation type="submission" date="2022-01" db="EMBL/GenBank/DDBJ databases">
        <authorList>
            <person name="King R."/>
        </authorList>
    </citation>
    <scope>NUCLEOTIDE SEQUENCE</scope>
</reference>
<evidence type="ECO:0000256" key="6">
    <source>
        <dbReference type="ARBA" id="ARBA00022917"/>
    </source>
</evidence>
<evidence type="ECO:0000256" key="12">
    <source>
        <dbReference type="RuleBase" id="RU363038"/>
    </source>
</evidence>
<evidence type="ECO:0000259" key="13">
    <source>
        <dbReference type="SMART" id="SM00836"/>
    </source>
</evidence>
<evidence type="ECO:0000313" key="14">
    <source>
        <dbReference type="EMBL" id="CAH1156161.1"/>
    </source>
</evidence>
<dbReference type="GO" id="GO:0005524">
    <property type="term" value="F:ATP binding"/>
    <property type="evidence" value="ECO:0007669"/>
    <property type="project" value="UniProtKB-KW"/>
</dbReference>
<dbReference type="PRINTS" id="PR01038">
    <property type="entry name" value="TRNASYNTHARG"/>
</dbReference>
<accession>A0A9P0DJQ2</accession>